<dbReference type="AlphaFoldDB" id="A0A0E9PZT2"/>
<accession>A0A0E9PZT2</accession>
<reference evidence="1" key="1">
    <citation type="submission" date="2014-11" db="EMBL/GenBank/DDBJ databases">
        <authorList>
            <person name="Amaro Gonzalez C."/>
        </authorList>
    </citation>
    <scope>NUCLEOTIDE SEQUENCE</scope>
</reference>
<sequence>MLFNFIGIFYSSHIWLERANPSKYEST</sequence>
<evidence type="ECO:0000313" key="1">
    <source>
        <dbReference type="EMBL" id="JAH09368.1"/>
    </source>
</evidence>
<name>A0A0E9PZT2_ANGAN</name>
<dbReference type="EMBL" id="GBXM01099209">
    <property type="protein sequence ID" value="JAH09368.1"/>
    <property type="molecule type" value="Transcribed_RNA"/>
</dbReference>
<proteinExistence type="predicted"/>
<organism evidence="1">
    <name type="scientific">Anguilla anguilla</name>
    <name type="common">European freshwater eel</name>
    <name type="synonym">Muraena anguilla</name>
    <dbReference type="NCBI Taxonomy" id="7936"/>
    <lineage>
        <taxon>Eukaryota</taxon>
        <taxon>Metazoa</taxon>
        <taxon>Chordata</taxon>
        <taxon>Craniata</taxon>
        <taxon>Vertebrata</taxon>
        <taxon>Euteleostomi</taxon>
        <taxon>Actinopterygii</taxon>
        <taxon>Neopterygii</taxon>
        <taxon>Teleostei</taxon>
        <taxon>Anguilliformes</taxon>
        <taxon>Anguillidae</taxon>
        <taxon>Anguilla</taxon>
    </lineage>
</organism>
<reference evidence="1" key="2">
    <citation type="journal article" date="2015" name="Fish Shellfish Immunol.">
        <title>Early steps in the European eel (Anguilla anguilla)-Vibrio vulnificus interaction in the gills: Role of the RtxA13 toxin.</title>
        <authorList>
            <person name="Callol A."/>
            <person name="Pajuelo D."/>
            <person name="Ebbesson L."/>
            <person name="Teles M."/>
            <person name="MacKenzie S."/>
            <person name="Amaro C."/>
        </authorList>
    </citation>
    <scope>NUCLEOTIDE SEQUENCE</scope>
</reference>
<protein>
    <submittedName>
        <fullName evidence="1">Uncharacterized protein</fullName>
    </submittedName>
</protein>